<feature type="compositionally biased region" description="Low complexity" evidence="1">
    <location>
        <begin position="200"/>
        <end position="212"/>
    </location>
</feature>
<proteinExistence type="predicted"/>
<comment type="caution">
    <text evidence="2">The sequence shown here is derived from an EMBL/GenBank/DDBJ whole genome shotgun (WGS) entry which is preliminary data.</text>
</comment>
<reference evidence="2 3" key="1">
    <citation type="journal article" date="2017" name="Gigascience">
        <title>Draft genome of the honey bee ectoparasitic mite, Tropilaelaps mercedesae, is shaped by the parasitic life history.</title>
        <authorList>
            <person name="Dong X."/>
            <person name="Armstrong S.D."/>
            <person name="Xia D."/>
            <person name="Makepeace B.L."/>
            <person name="Darby A.C."/>
            <person name="Kadowaki T."/>
        </authorList>
    </citation>
    <scope>NUCLEOTIDE SEQUENCE [LARGE SCALE GENOMIC DNA]</scope>
    <source>
        <strain evidence="2">Wuxi-XJTLU</strain>
    </source>
</reference>
<dbReference type="GO" id="GO:0005886">
    <property type="term" value="C:plasma membrane"/>
    <property type="evidence" value="ECO:0007669"/>
    <property type="project" value="TreeGrafter"/>
</dbReference>
<dbReference type="AlphaFoldDB" id="A0A1V9XNE4"/>
<feature type="compositionally biased region" description="Low complexity" evidence="1">
    <location>
        <begin position="260"/>
        <end position="274"/>
    </location>
</feature>
<dbReference type="OrthoDB" id="3238794at2759"/>
<evidence type="ECO:0000313" key="3">
    <source>
        <dbReference type="Proteomes" id="UP000192247"/>
    </source>
</evidence>
<gene>
    <name evidence="2" type="ORF">BIW11_08789</name>
</gene>
<dbReference type="GO" id="GO:0014069">
    <property type="term" value="C:postsynaptic density"/>
    <property type="evidence" value="ECO:0007669"/>
    <property type="project" value="TreeGrafter"/>
</dbReference>
<dbReference type="PANTHER" id="PTHR10672:SF3">
    <property type="entry name" value="PROTEIN HU-LI TAI SHAO"/>
    <property type="match status" value="1"/>
</dbReference>
<dbReference type="GO" id="GO:0005856">
    <property type="term" value="C:cytoskeleton"/>
    <property type="evidence" value="ECO:0007669"/>
    <property type="project" value="TreeGrafter"/>
</dbReference>
<sequence length="306" mass="33782">WVQEGQTQGSGTTQQTVVKIEGGSHQFVPTNTDPAEFKRKQKEMKVNRLNSKVTAGPQSNILEGCTWEEIRHAQDTINRQLGSDNVVLVGAASKGIIQRDFQHNAMVYKSAYQKNPFDGITDEELAEYNALIERKRCGEPIEDDIPENLRPLLQEPISQAATAAALSSTPVKSLPTATEPPATHRSPIQSPVSEEDDSVYRSSSSSVRRSLSARMAAEDAEEQRSQSLGFGRRYFSERKPKKSGKDQDKENEKSGDESKSLSSKEVSESVSSPSKSDKKKKKKSSGLSTSSFFKKKNSKTPKEETV</sequence>
<evidence type="ECO:0000256" key="1">
    <source>
        <dbReference type="SAM" id="MobiDB-lite"/>
    </source>
</evidence>
<dbReference type="InParanoid" id="A0A1V9XNE4"/>
<feature type="compositionally biased region" description="Basic and acidic residues" evidence="1">
    <location>
        <begin position="234"/>
        <end position="259"/>
    </location>
</feature>
<protein>
    <submittedName>
        <fullName evidence="2">Uncharacterized protein</fullName>
    </submittedName>
</protein>
<dbReference type="EMBL" id="MNPL01007220">
    <property type="protein sequence ID" value="OQR74878.1"/>
    <property type="molecule type" value="Genomic_DNA"/>
</dbReference>
<dbReference type="GO" id="GO:0051015">
    <property type="term" value="F:actin filament binding"/>
    <property type="evidence" value="ECO:0007669"/>
    <property type="project" value="TreeGrafter"/>
</dbReference>
<dbReference type="InterPro" id="IPR051017">
    <property type="entry name" value="Aldolase-II_Adducin_sf"/>
</dbReference>
<keyword evidence="3" id="KW-1185">Reference proteome</keyword>
<accession>A0A1V9XNE4</accession>
<dbReference type="Proteomes" id="UP000192247">
    <property type="component" value="Unassembled WGS sequence"/>
</dbReference>
<dbReference type="PANTHER" id="PTHR10672">
    <property type="entry name" value="ADDUCIN"/>
    <property type="match status" value="1"/>
</dbReference>
<feature type="region of interest" description="Disordered" evidence="1">
    <location>
        <begin position="163"/>
        <end position="306"/>
    </location>
</feature>
<name>A0A1V9XNE4_9ACAR</name>
<organism evidence="2 3">
    <name type="scientific">Tropilaelaps mercedesae</name>
    <dbReference type="NCBI Taxonomy" id="418985"/>
    <lineage>
        <taxon>Eukaryota</taxon>
        <taxon>Metazoa</taxon>
        <taxon>Ecdysozoa</taxon>
        <taxon>Arthropoda</taxon>
        <taxon>Chelicerata</taxon>
        <taxon>Arachnida</taxon>
        <taxon>Acari</taxon>
        <taxon>Parasitiformes</taxon>
        <taxon>Mesostigmata</taxon>
        <taxon>Gamasina</taxon>
        <taxon>Dermanyssoidea</taxon>
        <taxon>Laelapidae</taxon>
        <taxon>Tropilaelaps</taxon>
    </lineage>
</organism>
<evidence type="ECO:0000313" key="2">
    <source>
        <dbReference type="EMBL" id="OQR74878.1"/>
    </source>
</evidence>
<feature type="non-terminal residue" evidence="2">
    <location>
        <position position="1"/>
    </location>
</feature>
<dbReference type="STRING" id="418985.A0A1V9XNE4"/>